<dbReference type="InterPro" id="IPR036259">
    <property type="entry name" value="MFS_trans_sf"/>
</dbReference>
<feature type="transmembrane region" description="Helical" evidence="7">
    <location>
        <begin position="71"/>
        <end position="91"/>
    </location>
</feature>
<feature type="transmembrane region" description="Helical" evidence="7">
    <location>
        <begin position="321"/>
        <end position="343"/>
    </location>
</feature>
<feature type="transmembrane region" description="Helical" evidence="7">
    <location>
        <begin position="130"/>
        <end position="159"/>
    </location>
</feature>
<feature type="transmembrane region" description="Helical" evidence="7">
    <location>
        <begin position="384"/>
        <end position="408"/>
    </location>
</feature>
<dbReference type="PANTHER" id="PTHR10332">
    <property type="entry name" value="EQUILIBRATIVE NUCLEOSIDE TRANSPORTER"/>
    <property type="match status" value="1"/>
</dbReference>
<keyword evidence="9" id="KW-1185">Reference proteome</keyword>
<name>A0A6G0XHX7_9STRA</name>
<dbReference type="SUPFAM" id="SSF103473">
    <property type="entry name" value="MFS general substrate transporter"/>
    <property type="match status" value="1"/>
</dbReference>
<evidence type="ECO:0000256" key="4">
    <source>
        <dbReference type="ARBA" id="ARBA00022692"/>
    </source>
</evidence>
<evidence type="ECO:0000313" key="8">
    <source>
        <dbReference type="EMBL" id="KAF0739691.1"/>
    </source>
</evidence>
<evidence type="ECO:0000256" key="3">
    <source>
        <dbReference type="ARBA" id="ARBA00022448"/>
    </source>
</evidence>
<dbReference type="EMBL" id="VJMJ01000063">
    <property type="protein sequence ID" value="KAF0739691.1"/>
    <property type="molecule type" value="Genomic_DNA"/>
</dbReference>
<feature type="transmembrane region" description="Helical" evidence="7">
    <location>
        <begin position="33"/>
        <end position="51"/>
    </location>
</feature>
<dbReference type="InterPro" id="IPR002259">
    <property type="entry name" value="Eqnu_transpt"/>
</dbReference>
<evidence type="ECO:0000256" key="5">
    <source>
        <dbReference type="ARBA" id="ARBA00022989"/>
    </source>
</evidence>
<dbReference type="Proteomes" id="UP000481153">
    <property type="component" value="Unassembled WGS sequence"/>
</dbReference>
<feature type="transmembrane region" description="Helical" evidence="7">
    <location>
        <begin position="103"/>
        <end position="124"/>
    </location>
</feature>
<keyword evidence="4 7" id="KW-0812">Transmembrane</keyword>
<evidence type="ECO:0000313" key="9">
    <source>
        <dbReference type="Proteomes" id="UP000481153"/>
    </source>
</evidence>
<protein>
    <submittedName>
        <fullName evidence="8">Uncharacterized protein</fullName>
    </submittedName>
</protein>
<dbReference type="GO" id="GO:0005337">
    <property type="term" value="F:nucleoside transmembrane transporter activity"/>
    <property type="evidence" value="ECO:0007669"/>
    <property type="project" value="InterPro"/>
</dbReference>
<keyword evidence="3" id="KW-0813">Transport</keyword>
<comment type="caution">
    <text evidence="8">The sequence shown here is derived from an EMBL/GenBank/DDBJ whole genome shotgun (WGS) entry which is preliminary data.</text>
</comment>
<dbReference type="Pfam" id="PF01733">
    <property type="entry name" value="Nucleoside_tran"/>
    <property type="match status" value="1"/>
</dbReference>
<dbReference type="GO" id="GO:0005886">
    <property type="term" value="C:plasma membrane"/>
    <property type="evidence" value="ECO:0007669"/>
    <property type="project" value="TreeGrafter"/>
</dbReference>
<sequence>MDEEDAAKINVTFTLQESTDSLRAKPPQRYSPRLLNTLFAIIGIGYLFPFSALTQPVDYWHVLFPTLNMEFYITCVFQYTNLIALGLVVSFGSTESLSYTRRIVGGFTGQLVVLVFVPLASYIFSNETPLAATILSATAFVAVATAFLDSCVIGLAATYPVHAQEALQFGVGLSSFIGSLYRDLTKLVFPENAVKTSSAVYFYTGAFTICICIAAYFVLLRLPVPSTQSHEGYEPASSGLTGASRWTIMRKCLKSLLTVTFLFMTTLCVWPPLVTEIQSFNFPDLQASGWWPLILLTVFSVIDCIGRLLVPYRLGLTKDNLWKPVVARVLLVPCLVMSVRGIWFTHDAWSVVFVALLGLTNGYLGSLSVVFVTENVDVDEERAIAGSFTGFFLSAGLVIGSTVGLGFSKWVVPSVEMEDAIVVVVNGIGMPILVRTYGQAQMPPTSAVGVVSAIFHAALHSNDNQYVVESIETAEFRVSYRQCPTDSILIAFFHSKLLIPAAHAKQILRWLDRFVHLVVRPSILASNDVSVQKFELSKHISLLDGIMTRRRDLQLTIDVPLITWPTSSVPFHPSSVGISFPTDMFIAADSVLLAEYFSLESSSKPLDNWQVVLLTVAAELILETPGREFMTFPVYIHQELHHVTVVQLSSADHVVWFAVAKEVIVPTSIASNIHRWYQAASCVLSRPWAMPHDALPSETGLLCFCIMRLDPSPLCRAVVGLQTPMHLENLFPKDASHLPKTQRQLYAFLSDCMIQTSSRGQSPLNRIVSTADLSVVHAVRAPLWLVFVVAEASLSMSKAMRIADDLACEFGSSG</sequence>
<feature type="transmembrane region" description="Helical" evidence="7">
    <location>
        <begin position="166"/>
        <end position="181"/>
    </location>
</feature>
<keyword evidence="5 7" id="KW-1133">Transmembrane helix</keyword>
<keyword evidence="6 7" id="KW-0472">Membrane</keyword>
<comment type="subcellular location">
    <subcellularLocation>
        <location evidence="1">Membrane</location>
        <topology evidence="1">Multi-pass membrane protein</topology>
    </subcellularLocation>
</comment>
<gene>
    <name evidence="8" type="ORF">Ae201684_004859</name>
</gene>
<dbReference type="VEuPathDB" id="FungiDB:AeMF1_005373"/>
<comment type="similarity">
    <text evidence="2">Belongs to the SLC29A/ENT transporter (TC 2.A.57) family.</text>
</comment>
<evidence type="ECO:0000256" key="1">
    <source>
        <dbReference type="ARBA" id="ARBA00004141"/>
    </source>
</evidence>
<evidence type="ECO:0000256" key="2">
    <source>
        <dbReference type="ARBA" id="ARBA00007965"/>
    </source>
</evidence>
<organism evidence="8 9">
    <name type="scientific">Aphanomyces euteiches</name>
    <dbReference type="NCBI Taxonomy" id="100861"/>
    <lineage>
        <taxon>Eukaryota</taxon>
        <taxon>Sar</taxon>
        <taxon>Stramenopiles</taxon>
        <taxon>Oomycota</taxon>
        <taxon>Saprolegniomycetes</taxon>
        <taxon>Saprolegniales</taxon>
        <taxon>Verrucalvaceae</taxon>
        <taxon>Aphanomyces</taxon>
    </lineage>
</organism>
<feature type="transmembrane region" description="Helical" evidence="7">
    <location>
        <begin position="349"/>
        <end position="372"/>
    </location>
</feature>
<reference evidence="8 9" key="1">
    <citation type="submission" date="2019-07" db="EMBL/GenBank/DDBJ databases">
        <title>Genomics analysis of Aphanomyces spp. identifies a new class of oomycete effector associated with host adaptation.</title>
        <authorList>
            <person name="Gaulin E."/>
        </authorList>
    </citation>
    <scope>NUCLEOTIDE SEQUENCE [LARGE SCALE GENOMIC DNA]</scope>
    <source>
        <strain evidence="8 9">ATCC 201684</strain>
    </source>
</reference>
<evidence type="ECO:0000256" key="7">
    <source>
        <dbReference type="SAM" id="Phobius"/>
    </source>
</evidence>
<evidence type="ECO:0000256" key="6">
    <source>
        <dbReference type="ARBA" id="ARBA00023136"/>
    </source>
</evidence>
<accession>A0A6G0XHX7</accession>
<dbReference type="PANTHER" id="PTHR10332:SF10">
    <property type="entry name" value="EQUILIBRATIVE NUCLEOSIDE TRANSPORTER 4"/>
    <property type="match status" value="1"/>
</dbReference>
<feature type="transmembrane region" description="Helical" evidence="7">
    <location>
        <begin position="289"/>
        <end position="309"/>
    </location>
</feature>
<proteinExistence type="inferred from homology"/>
<dbReference type="AlphaFoldDB" id="A0A6G0XHX7"/>
<feature type="transmembrane region" description="Helical" evidence="7">
    <location>
        <begin position="201"/>
        <end position="220"/>
    </location>
</feature>
<feature type="transmembrane region" description="Helical" evidence="7">
    <location>
        <begin position="255"/>
        <end position="274"/>
    </location>
</feature>